<comment type="subcellular location">
    <subcellularLocation>
        <location evidence="1">Membrane</location>
    </subcellularLocation>
</comment>
<gene>
    <name evidence="7" type="ORF">RZS32_012245</name>
</gene>
<keyword evidence="3" id="KW-0472">Membrane</keyword>
<protein>
    <submittedName>
        <fullName evidence="7">Outer membrane beta-barrel protein</fullName>
    </submittedName>
</protein>
<dbReference type="InterPro" id="IPR011250">
    <property type="entry name" value="OMP/PagP_B-barrel"/>
</dbReference>
<feature type="chain" id="PRO_5045191908" evidence="5">
    <location>
        <begin position="22"/>
        <end position="232"/>
    </location>
</feature>
<evidence type="ECO:0000259" key="6">
    <source>
        <dbReference type="Pfam" id="PF13505"/>
    </source>
</evidence>
<dbReference type="PANTHER" id="PTHR34001:SF3">
    <property type="entry name" value="BLL7405 PROTEIN"/>
    <property type="match status" value="1"/>
</dbReference>
<evidence type="ECO:0000256" key="5">
    <source>
        <dbReference type="SAM" id="SignalP"/>
    </source>
</evidence>
<dbReference type="InterPro" id="IPR027385">
    <property type="entry name" value="Beta-barrel_OMP"/>
</dbReference>
<dbReference type="EMBL" id="CP146606">
    <property type="protein sequence ID" value="WYK17184.1"/>
    <property type="molecule type" value="Genomic_DNA"/>
</dbReference>
<dbReference type="InterPro" id="IPR051692">
    <property type="entry name" value="OMP-like"/>
</dbReference>
<evidence type="ECO:0000313" key="8">
    <source>
        <dbReference type="Proteomes" id="UP001281305"/>
    </source>
</evidence>
<evidence type="ECO:0000256" key="3">
    <source>
        <dbReference type="ARBA" id="ARBA00023136"/>
    </source>
</evidence>
<evidence type="ECO:0000256" key="2">
    <source>
        <dbReference type="ARBA" id="ARBA00022729"/>
    </source>
</evidence>
<comment type="similarity">
    <text evidence="4">Belongs to the Omp25/RopB family.</text>
</comment>
<proteinExistence type="inferred from homology"/>
<reference evidence="7 8" key="1">
    <citation type="submission" date="2024-02" db="EMBL/GenBank/DDBJ databases">
        <title>Roseovarius strain W115 nov., isolated from a marine algae.</title>
        <authorList>
            <person name="Lee M.W."/>
            <person name="Lee J.K."/>
            <person name="Kim J.M."/>
            <person name="Choi D.G."/>
            <person name="Baek J.H."/>
            <person name="Bayburt H."/>
            <person name="Jung J.J."/>
            <person name="Han D.M."/>
            <person name="Jeon C.O."/>
        </authorList>
    </citation>
    <scope>NUCLEOTIDE SEQUENCE [LARGE SCALE GENOMIC DNA]</scope>
    <source>
        <strain evidence="7 8">W115</strain>
    </source>
</reference>
<keyword evidence="8" id="KW-1185">Reference proteome</keyword>
<dbReference type="Gene3D" id="2.40.160.20">
    <property type="match status" value="1"/>
</dbReference>
<evidence type="ECO:0000313" key="7">
    <source>
        <dbReference type="EMBL" id="WYK17184.1"/>
    </source>
</evidence>
<dbReference type="RefSeq" id="WP_317057256.1">
    <property type="nucleotide sequence ID" value="NZ_CP146606.1"/>
</dbReference>
<keyword evidence="2 5" id="KW-0732">Signal</keyword>
<dbReference type="PANTHER" id="PTHR34001">
    <property type="entry name" value="BLL7405 PROTEIN"/>
    <property type="match status" value="1"/>
</dbReference>
<evidence type="ECO:0000256" key="1">
    <source>
        <dbReference type="ARBA" id="ARBA00004370"/>
    </source>
</evidence>
<dbReference type="SUPFAM" id="SSF56925">
    <property type="entry name" value="OMPA-like"/>
    <property type="match status" value="1"/>
</dbReference>
<name>A0ABZ2TD64_9RHOB</name>
<evidence type="ECO:0000256" key="4">
    <source>
        <dbReference type="ARBA" id="ARBA00038306"/>
    </source>
</evidence>
<dbReference type="Pfam" id="PF13505">
    <property type="entry name" value="OMP_b-brl"/>
    <property type="match status" value="1"/>
</dbReference>
<feature type="signal peptide" evidence="5">
    <location>
        <begin position="1"/>
        <end position="21"/>
    </location>
</feature>
<accession>A0ABZ2TD64</accession>
<organism evidence="7 8">
    <name type="scientific">Roseovarius rhodophyticola</name>
    <dbReference type="NCBI Taxonomy" id="3080827"/>
    <lineage>
        <taxon>Bacteria</taxon>
        <taxon>Pseudomonadati</taxon>
        <taxon>Pseudomonadota</taxon>
        <taxon>Alphaproteobacteria</taxon>
        <taxon>Rhodobacterales</taxon>
        <taxon>Roseobacteraceae</taxon>
        <taxon>Roseovarius</taxon>
    </lineage>
</organism>
<feature type="domain" description="Outer membrane protein beta-barrel" evidence="6">
    <location>
        <begin position="10"/>
        <end position="205"/>
    </location>
</feature>
<sequence length="232" mass="25311">MFKQAVLPVCACLCAVSVAQADPVDHGQWSGFYTGATLNNAGGTNKTIGNRFTFNQNQAVNRVDHSYEGFGLSGFIGWNKRVGRVVYGGEFSLSADDLSSELTFNADNDIDQVEIQWSGNITGRYGQVYGDTLLYAKGGVSFARIRNIGGDVNGGALTLSDAYMRNDLYFGPLLAIGAERFFNENWLLRVEYSITDYGNFTQANQDGVPNSQRYTVSNGPVQKLSLGVAFQF</sequence>
<dbReference type="Proteomes" id="UP001281305">
    <property type="component" value="Chromosome"/>
</dbReference>